<evidence type="ECO:0000256" key="1">
    <source>
        <dbReference type="ARBA" id="ARBA00004496"/>
    </source>
</evidence>
<dbReference type="Pfam" id="PF05103">
    <property type="entry name" value="DivIVA"/>
    <property type="match status" value="1"/>
</dbReference>
<dbReference type="Proteomes" id="UP000636755">
    <property type="component" value="Unassembled WGS sequence"/>
</dbReference>
<protein>
    <submittedName>
        <fullName evidence="8">DivIVA domain-containing protein</fullName>
    </submittedName>
</protein>
<feature type="region of interest" description="Disordered" evidence="7">
    <location>
        <begin position="175"/>
        <end position="239"/>
    </location>
</feature>
<keyword evidence="3" id="KW-0963">Cytoplasm</keyword>
<dbReference type="Gene3D" id="6.10.250.660">
    <property type="match status" value="1"/>
</dbReference>
<dbReference type="PANTHER" id="PTHR35794:SF2">
    <property type="entry name" value="CELL DIVISION PROTEIN DIVIVA"/>
    <property type="match status" value="1"/>
</dbReference>
<proteinExistence type="inferred from homology"/>
<comment type="caution">
    <text evidence="8">The sequence shown here is derived from an EMBL/GenBank/DDBJ whole genome shotgun (WGS) entry which is preliminary data.</text>
</comment>
<keyword evidence="6" id="KW-0131">Cell cycle</keyword>
<evidence type="ECO:0000256" key="5">
    <source>
        <dbReference type="ARBA" id="ARBA00023054"/>
    </source>
</evidence>
<dbReference type="RefSeq" id="WP_186934790.1">
    <property type="nucleotide sequence ID" value="NZ_JACOPS010000001.1"/>
</dbReference>
<keyword evidence="4" id="KW-0132">Cell division</keyword>
<evidence type="ECO:0000256" key="3">
    <source>
        <dbReference type="ARBA" id="ARBA00022490"/>
    </source>
</evidence>
<dbReference type="InterPro" id="IPR007793">
    <property type="entry name" value="DivIVA_fam"/>
</dbReference>
<evidence type="ECO:0000313" key="8">
    <source>
        <dbReference type="EMBL" id="MBC5727492.1"/>
    </source>
</evidence>
<sequence>MITIDEIKNVSFRKAGRQGYMAEDVDAFIDEVIVAFEQLKKEKTNLVHKIDVLATRVEQYRADEETVRNALLASQKVSDACIREAKEKASKIVREAETKAQQLLVDTNRMTATEKENYLLLQSDAVKLKGELIELYKKHIQMINDLPTTAELEAAKQELNEKYPTAPVIEEKPQETVQPAKPAAVEEKKADAETAAVSDKTVDEILSSTNAAANEKNTEKKAPKFGHLKFGDNYDVSAE</sequence>
<name>A0ABR7HJ28_9FIRM</name>
<organism evidence="8 9">
    <name type="scientific">Ruminococcus intestinalis</name>
    <dbReference type="NCBI Taxonomy" id="2763066"/>
    <lineage>
        <taxon>Bacteria</taxon>
        <taxon>Bacillati</taxon>
        <taxon>Bacillota</taxon>
        <taxon>Clostridia</taxon>
        <taxon>Eubacteriales</taxon>
        <taxon>Oscillospiraceae</taxon>
        <taxon>Ruminococcus</taxon>
    </lineage>
</organism>
<dbReference type="InterPro" id="IPR019933">
    <property type="entry name" value="DivIVA_domain"/>
</dbReference>
<evidence type="ECO:0000313" key="9">
    <source>
        <dbReference type="Proteomes" id="UP000636755"/>
    </source>
</evidence>
<dbReference type="EMBL" id="JACOPS010000001">
    <property type="protein sequence ID" value="MBC5727492.1"/>
    <property type="molecule type" value="Genomic_DNA"/>
</dbReference>
<dbReference type="NCBIfam" id="TIGR03544">
    <property type="entry name" value="DivI1A_domain"/>
    <property type="match status" value="1"/>
</dbReference>
<evidence type="ECO:0000256" key="4">
    <source>
        <dbReference type="ARBA" id="ARBA00022618"/>
    </source>
</evidence>
<keyword evidence="9" id="KW-1185">Reference proteome</keyword>
<keyword evidence="5" id="KW-0175">Coiled coil</keyword>
<comment type="subcellular location">
    <subcellularLocation>
        <location evidence="1">Cytoplasm</location>
    </subcellularLocation>
</comment>
<comment type="similarity">
    <text evidence="2">Belongs to the DivIVA family.</text>
</comment>
<evidence type="ECO:0000256" key="7">
    <source>
        <dbReference type="SAM" id="MobiDB-lite"/>
    </source>
</evidence>
<evidence type="ECO:0000256" key="6">
    <source>
        <dbReference type="ARBA" id="ARBA00023306"/>
    </source>
</evidence>
<gene>
    <name evidence="8" type="ORF">H8R91_02875</name>
</gene>
<accession>A0ABR7HJ28</accession>
<evidence type="ECO:0000256" key="2">
    <source>
        <dbReference type="ARBA" id="ARBA00009008"/>
    </source>
</evidence>
<dbReference type="PANTHER" id="PTHR35794">
    <property type="entry name" value="CELL DIVISION PROTEIN DIVIVA"/>
    <property type="match status" value="1"/>
</dbReference>
<reference evidence="8 9" key="1">
    <citation type="submission" date="2020-08" db="EMBL/GenBank/DDBJ databases">
        <title>Genome public.</title>
        <authorList>
            <person name="Liu C."/>
            <person name="Sun Q."/>
        </authorList>
    </citation>
    <scope>NUCLEOTIDE SEQUENCE [LARGE SCALE GENOMIC DNA]</scope>
    <source>
        <strain evidence="8 9">NSJ-71</strain>
    </source>
</reference>